<gene>
    <name evidence="1" type="ORF">BOKJ2_LOCUS2139</name>
</gene>
<proteinExistence type="predicted"/>
<reference evidence="1" key="1">
    <citation type="submission" date="2020-09" db="EMBL/GenBank/DDBJ databases">
        <authorList>
            <person name="Kikuchi T."/>
        </authorList>
    </citation>
    <scope>NUCLEOTIDE SEQUENCE</scope>
    <source>
        <strain evidence="1">SH1</strain>
    </source>
</reference>
<evidence type="ECO:0000313" key="2">
    <source>
        <dbReference type="Proteomes" id="UP000614601"/>
    </source>
</evidence>
<accession>A0A811JVW5</accession>
<dbReference type="EMBL" id="CAJFDH010000001">
    <property type="protein sequence ID" value="CAD5207455.1"/>
    <property type="molecule type" value="Genomic_DNA"/>
</dbReference>
<dbReference type="Proteomes" id="UP000614601">
    <property type="component" value="Unassembled WGS sequence"/>
</dbReference>
<keyword evidence="2" id="KW-1185">Reference proteome</keyword>
<dbReference type="AlphaFoldDB" id="A0A811JVW5"/>
<dbReference type="EMBL" id="CAJFCW020000001">
    <property type="protein sequence ID" value="CAG9085707.1"/>
    <property type="molecule type" value="Genomic_DNA"/>
</dbReference>
<protein>
    <submittedName>
        <fullName evidence="1">Uncharacterized protein</fullName>
    </submittedName>
</protein>
<name>A0A811JVW5_9BILA</name>
<organism evidence="1 2">
    <name type="scientific">Bursaphelenchus okinawaensis</name>
    <dbReference type="NCBI Taxonomy" id="465554"/>
    <lineage>
        <taxon>Eukaryota</taxon>
        <taxon>Metazoa</taxon>
        <taxon>Ecdysozoa</taxon>
        <taxon>Nematoda</taxon>
        <taxon>Chromadorea</taxon>
        <taxon>Rhabditida</taxon>
        <taxon>Tylenchina</taxon>
        <taxon>Tylenchomorpha</taxon>
        <taxon>Aphelenchoidea</taxon>
        <taxon>Aphelenchoididae</taxon>
        <taxon>Bursaphelenchus</taxon>
    </lineage>
</organism>
<evidence type="ECO:0000313" key="1">
    <source>
        <dbReference type="EMBL" id="CAD5207455.1"/>
    </source>
</evidence>
<comment type="caution">
    <text evidence="1">The sequence shown here is derived from an EMBL/GenBank/DDBJ whole genome shotgun (WGS) entry which is preliminary data.</text>
</comment>
<dbReference type="Proteomes" id="UP000783686">
    <property type="component" value="Unassembled WGS sequence"/>
</dbReference>
<sequence length="309" mass="34433">MSTSAFLDRNYEWLDAVLVVIQRILLAIQVLCGFEVPSTHGVENGSNFVVRHLVRVSRNYYILAKDFRSRLASACPHRIALPELQASKRYCDTKHSSPASTSEPPPECDESAIKQSLMMKYNDSIEVGRFETLNLSSLAHKVVTGLVGVIHEPHSFTVLAGLIPLEDEAFVSLTNSPVRKYSEADVTMKSESLAIQDDASSVKEIEGDQIERKMPKSSVRGKNVRRQCEMKTKFNEKPSVVNQDEDIMEPSVPGKRIGTPHPVKSAAKKNRKVVRNANSLNCTPEVDEFVTSDDLSSFFEGDEKNHITV</sequence>